<evidence type="ECO:0000256" key="1">
    <source>
        <dbReference type="ARBA" id="ARBA00023125"/>
    </source>
</evidence>
<evidence type="ECO:0000313" key="4">
    <source>
        <dbReference type="EMBL" id="DAD96973.1"/>
    </source>
</evidence>
<evidence type="ECO:0000256" key="3">
    <source>
        <dbReference type="SAM" id="MobiDB-lite"/>
    </source>
</evidence>
<dbReference type="GO" id="GO:0006260">
    <property type="term" value="P:DNA replication"/>
    <property type="evidence" value="ECO:0007669"/>
    <property type="project" value="InterPro"/>
</dbReference>
<name>A0A8S5NQ85_9CAUD</name>
<dbReference type="CDD" id="cd04496">
    <property type="entry name" value="SSB_OBF"/>
    <property type="match status" value="1"/>
</dbReference>
<reference evidence="4" key="1">
    <citation type="journal article" date="2021" name="Proc. Natl. Acad. Sci. U.S.A.">
        <title>A Catalog of Tens of Thousands of Viruses from Human Metagenomes Reveals Hidden Associations with Chronic Diseases.</title>
        <authorList>
            <person name="Tisza M.J."/>
            <person name="Buck C.B."/>
        </authorList>
    </citation>
    <scope>NUCLEOTIDE SEQUENCE</scope>
    <source>
        <strain evidence="4">Ctr0w28</strain>
    </source>
</reference>
<dbReference type="HAMAP" id="MF_00984">
    <property type="entry name" value="SSB"/>
    <property type="match status" value="1"/>
</dbReference>
<accession>A0A8S5NQ85</accession>
<protein>
    <recommendedName>
        <fullName evidence="2">Single-stranded DNA-binding protein</fullName>
    </recommendedName>
</protein>
<dbReference type="PANTHER" id="PTHR10302">
    <property type="entry name" value="SINGLE-STRANDED DNA-BINDING PROTEIN"/>
    <property type="match status" value="1"/>
</dbReference>
<dbReference type="Pfam" id="PF00436">
    <property type="entry name" value="SSB"/>
    <property type="match status" value="1"/>
</dbReference>
<dbReference type="PROSITE" id="PS50935">
    <property type="entry name" value="SSB"/>
    <property type="match status" value="1"/>
</dbReference>
<sequence length="139" mass="15507">MLNHITIMGRLTKEPELRRTGNGIAVTSFTLAVDRDYAEKGAERQTDFIDCVAWRGTAEFVDKYFGRGQMAVVSGRLQIRDWEDKDGNRRRSAEVVADNVYFGEQKRDAGANGAPSYGVKPAPTSDFAVLEDEDSQLPF</sequence>
<dbReference type="NCBIfam" id="TIGR00621">
    <property type="entry name" value="ssb"/>
    <property type="match status" value="1"/>
</dbReference>
<evidence type="ECO:0000256" key="2">
    <source>
        <dbReference type="PIRNR" id="PIRNR002070"/>
    </source>
</evidence>
<organism evidence="4">
    <name type="scientific">Myoviridae sp. ctr0w28</name>
    <dbReference type="NCBI Taxonomy" id="2826703"/>
    <lineage>
        <taxon>Viruses</taxon>
        <taxon>Duplodnaviria</taxon>
        <taxon>Heunggongvirae</taxon>
        <taxon>Uroviricota</taxon>
        <taxon>Caudoviricetes</taxon>
    </lineage>
</organism>
<keyword evidence="1 2" id="KW-0238">DNA-binding</keyword>
<dbReference type="GO" id="GO:0009295">
    <property type="term" value="C:nucleoid"/>
    <property type="evidence" value="ECO:0007669"/>
    <property type="project" value="TreeGrafter"/>
</dbReference>
<dbReference type="PIRSF" id="PIRSF002070">
    <property type="entry name" value="SSB"/>
    <property type="match status" value="1"/>
</dbReference>
<dbReference type="PANTHER" id="PTHR10302:SF27">
    <property type="entry name" value="SINGLE-STRANDED DNA-BINDING PROTEIN"/>
    <property type="match status" value="1"/>
</dbReference>
<dbReference type="InterPro" id="IPR011344">
    <property type="entry name" value="ssDNA-bd"/>
</dbReference>
<dbReference type="InterPro" id="IPR012340">
    <property type="entry name" value="NA-bd_OB-fold"/>
</dbReference>
<dbReference type="GO" id="GO:0003697">
    <property type="term" value="F:single-stranded DNA binding"/>
    <property type="evidence" value="ECO:0007669"/>
    <property type="project" value="InterPro"/>
</dbReference>
<feature type="region of interest" description="Disordered" evidence="3">
    <location>
        <begin position="106"/>
        <end position="125"/>
    </location>
</feature>
<dbReference type="InterPro" id="IPR000424">
    <property type="entry name" value="Primosome_PriB/ssb"/>
</dbReference>
<dbReference type="Gene3D" id="2.40.50.140">
    <property type="entry name" value="Nucleic acid-binding proteins"/>
    <property type="match status" value="1"/>
</dbReference>
<proteinExistence type="inferred from homology"/>
<dbReference type="EMBL" id="BK015227">
    <property type="protein sequence ID" value="DAD96973.1"/>
    <property type="molecule type" value="Genomic_DNA"/>
</dbReference>
<dbReference type="SUPFAM" id="SSF50249">
    <property type="entry name" value="Nucleic acid-binding proteins"/>
    <property type="match status" value="1"/>
</dbReference>